<organism evidence="2 3">
    <name type="scientific">Exidia glandulosa HHB12029</name>
    <dbReference type="NCBI Taxonomy" id="1314781"/>
    <lineage>
        <taxon>Eukaryota</taxon>
        <taxon>Fungi</taxon>
        <taxon>Dikarya</taxon>
        <taxon>Basidiomycota</taxon>
        <taxon>Agaricomycotina</taxon>
        <taxon>Agaricomycetes</taxon>
        <taxon>Auriculariales</taxon>
        <taxon>Exidiaceae</taxon>
        <taxon>Exidia</taxon>
    </lineage>
</organism>
<dbReference type="EMBL" id="KV425909">
    <property type="protein sequence ID" value="KZV99528.1"/>
    <property type="molecule type" value="Genomic_DNA"/>
</dbReference>
<dbReference type="Proteomes" id="UP000077266">
    <property type="component" value="Unassembled WGS sequence"/>
</dbReference>
<name>A0A165MNK0_EXIGL</name>
<gene>
    <name evidence="2" type="ORF">EXIGLDRAFT_228686</name>
</gene>
<keyword evidence="3" id="KW-1185">Reference proteome</keyword>
<sequence>MSQPTHAAVLDNLGTRSLPVTCNGVTEDCVAVVPELIHLCITTLYFGDAPVAAHTLCRVRKSKQNPMDRGLVSEFVLIESTVLSYSYTFQILGVNRSSSDEVVGSLARNYSRKPAQHAEEAGYIPEEPRNECTGLK</sequence>
<evidence type="ECO:0000313" key="3">
    <source>
        <dbReference type="Proteomes" id="UP000077266"/>
    </source>
</evidence>
<protein>
    <submittedName>
        <fullName evidence="2">Uncharacterized protein</fullName>
    </submittedName>
</protein>
<feature type="compositionally biased region" description="Basic and acidic residues" evidence="1">
    <location>
        <begin position="117"/>
        <end position="130"/>
    </location>
</feature>
<dbReference type="InParanoid" id="A0A165MNK0"/>
<accession>A0A165MNK0</accession>
<evidence type="ECO:0000313" key="2">
    <source>
        <dbReference type="EMBL" id="KZV99528.1"/>
    </source>
</evidence>
<feature type="region of interest" description="Disordered" evidence="1">
    <location>
        <begin position="117"/>
        <end position="136"/>
    </location>
</feature>
<proteinExistence type="predicted"/>
<dbReference type="AlphaFoldDB" id="A0A165MNK0"/>
<reference evidence="2 3" key="1">
    <citation type="journal article" date="2016" name="Mol. Biol. Evol.">
        <title>Comparative Genomics of Early-Diverging Mushroom-Forming Fungi Provides Insights into the Origins of Lignocellulose Decay Capabilities.</title>
        <authorList>
            <person name="Nagy L.G."/>
            <person name="Riley R."/>
            <person name="Tritt A."/>
            <person name="Adam C."/>
            <person name="Daum C."/>
            <person name="Floudas D."/>
            <person name="Sun H."/>
            <person name="Yadav J.S."/>
            <person name="Pangilinan J."/>
            <person name="Larsson K.H."/>
            <person name="Matsuura K."/>
            <person name="Barry K."/>
            <person name="Labutti K."/>
            <person name="Kuo R."/>
            <person name="Ohm R.A."/>
            <person name="Bhattacharya S.S."/>
            <person name="Shirouzu T."/>
            <person name="Yoshinaga Y."/>
            <person name="Martin F.M."/>
            <person name="Grigoriev I.V."/>
            <person name="Hibbett D.S."/>
        </authorList>
    </citation>
    <scope>NUCLEOTIDE SEQUENCE [LARGE SCALE GENOMIC DNA]</scope>
    <source>
        <strain evidence="2 3">HHB12029</strain>
    </source>
</reference>
<evidence type="ECO:0000256" key="1">
    <source>
        <dbReference type="SAM" id="MobiDB-lite"/>
    </source>
</evidence>